<dbReference type="EMBL" id="UYSL01027295">
    <property type="protein sequence ID" value="VDL86582.1"/>
    <property type="molecule type" value="Genomic_DNA"/>
</dbReference>
<feature type="compositionally biased region" description="Low complexity" evidence="1">
    <location>
        <begin position="280"/>
        <end position="290"/>
    </location>
</feature>
<name>A0A0N4YXR6_NIPBR</name>
<feature type="compositionally biased region" description="Acidic residues" evidence="1">
    <location>
        <begin position="202"/>
        <end position="216"/>
    </location>
</feature>
<feature type="compositionally biased region" description="Polar residues" evidence="1">
    <location>
        <begin position="250"/>
        <end position="264"/>
    </location>
</feature>
<dbReference type="WBParaSite" id="NBR_0002203801-mRNA-1">
    <property type="protein sequence ID" value="NBR_0002203801-mRNA-1"/>
    <property type="gene ID" value="NBR_0002203801"/>
</dbReference>
<reference evidence="2 3" key="2">
    <citation type="submission" date="2018-11" db="EMBL/GenBank/DDBJ databases">
        <authorList>
            <consortium name="Pathogen Informatics"/>
        </authorList>
    </citation>
    <scope>NUCLEOTIDE SEQUENCE [LARGE SCALE GENOMIC DNA]</scope>
</reference>
<proteinExistence type="predicted"/>
<evidence type="ECO:0000313" key="4">
    <source>
        <dbReference type="WBParaSite" id="NBR_0002203801-mRNA-1"/>
    </source>
</evidence>
<feature type="region of interest" description="Disordered" evidence="1">
    <location>
        <begin position="1"/>
        <end position="83"/>
    </location>
</feature>
<organism evidence="4">
    <name type="scientific">Nippostrongylus brasiliensis</name>
    <name type="common">Rat hookworm</name>
    <dbReference type="NCBI Taxonomy" id="27835"/>
    <lineage>
        <taxon>Eukaryota</taxon>
        <taxon>Metazoa</taxon>
        <taxon>Ecdysozoa</taxon>
        <taxon>Nematoda</taxon>
        <taxon>Chromadorea</taxon>
        <taxon>Rhabditida</taxon>
        <taxon>Rhabditina</taxon>
        <taxon>Rhabditomorpha</taxon>
        <taxon>Strongyloidea</taxon>
        <taxon>Heligmosomidae</taxon>
        <taxon>Nippostrongylus</taxon>
    </lineage>
</organism>
<feature type="compositionally biased region" description="Polar residues" evidence="1">
    <location>
        <begin position="66"/>
        <end position="83"/>
    </location>
</feature>
<evidence type="ECO:0000313" key="2">
    <source>
        <dbReference type="EMBL" id="VDL86582.1"/>
    </source>
</evidence>
<dbReference type="AlphaFoldDB" id="A0A0N4YXR6"/>
<dbReference type="Proteomes" id="UP000271162">
    <property type="component" value="Unassembled WGS sequence"/>
</dbReference>
<protein>
    <submittedName>
        <fullName evidence="4">Flocculation protein FLO11-like</fullName>
    </submittedName>
</protein>
<reference evidence="4" key="1">
    <citation type="submission" date="2017-02" db="UniProtKB">
        <authorList>
            <consortium name="WormBaseParasite"/>
        </authorList>
    </citation>
    <scope>IDENTIFICATION</scope>
</reference>
<evidence type="ECO:0000313" key="3">
    <source>
        <dbReference type="Proteomes" id="UP000271162"/>
    </source>
</evidence>
<accession>A0A0N4YXR6</accession>
<keyword evidence="3" id="KW-1185">Reference proteome</keyword>
<sequence>MEPTMTIPTPEEESSESFSNENEDHPDVETITSEEEENNRIERSGTVADLSNRTDTEDVVDFSAAANETSTSDPDPEPSQTPEAITIPVTTEGNFLISKYNHLLSLRSGHTILPLSTSSFSYSSMLPPRPLGGFQEMHTEPAKPTSKRPRSSSSMESSSSEQIPATVSTTTMETEANATESSESTTTAELPTTIQLETPPIENEDFPDVTDFDLMEEQPTSDQTTIDKSRYTTLTVDRIDQDMDTDQEPTKSTRTPRNDSQTTPDELWWTPLPKYLENDTSTPSPKLPTKTPHEKKAQSTTKSGMKKVEKMNTPVPLARASAVGQFSYTTTVVPEFATLNEDLDDVDQTTVPELHLQQLSSELAFLGSSEVKRYVAEPPPAPLRLRYGKPKRRIAISRKKNNTKGLFLVLLQLQDM</sequence>
<gene>
    <name evidence="2" type="ORF">NBR_LOCUS22038</name>
</gene>
<feature type="region of interest" description="Disordered" evidence="1">
    <location>
        <begin position="131"/>
        <end position="309"/>
    </location>
</feature>
<feature type="compositionally biased region" description="Low complexity" evidence="1">
    <location>
        <begin position="151"/>
        <end position="161"/>
    </location>
</feature>
<feature type="compositionally biased region" description="Low complexity" evidence="1">
    <location>
        <begin position="168"/>
        <end position="193"/>
    </location>
</feature>
<evidence type="ECO:0000256" key="1">
    <source>
        <dbReference type="SAM" id="MobiDB-lite"/>
    </source>
</evidence>